<sequence>MRYFALILLIALTSCKKETIIKQERFVKAKIIPSKIDSLRTDTEIKEYITDIDSNYINFKIVPIQEIGLGEDDTEDRIKVLATKKGINKTFYKEDFDNNGYTDLLIMGGWPVTSTAFKGTRYNPHWIVVMNNGSVPDKIIEAQLSYYITSIPEITNINNEPVINVYYYIPKNPMIKNFPFEIQIENDGTVKNKIVYRYNGFTEYNANPKDNHIEKIEFESGPCFGQCPIYRLIINKDRSATLLAEMYNINNNDTKEIKGTFKGNIDSLTYKNLTYFLNYIDFKNLKDHYSVSHTCARTGYLKITYDNGKTKFISDYGMIGTSGLKSLYSYISELRFNQKWQKISDNTAILETRIEP</sequence>
<dbReference type="EMBL" id="JBHUMD010000003">
    <property type="protein sequence ID" value="MFD2600711.1"/>
    <property type="molecule type" value="Genomic_DNA"/>
</dbReference>
<gene>
    <name evidence="2" type="ORF">ACFSR3_01470</name>
</gene>
<name>A0ABW5NNP1_9FLAO</name>
<evidence type="ECO:0000313" key="2">
    <source>
        <dbReference type="EMBL" id="MFD2600711.1"/>
    </source>
</evidence>
<dbReference type="Proteomes" id="UP001597480">
    <property type="component" value="Unassembled WGS sequence"/>
</dbReference>
<dbReference type="PROSITE" id="PS51257">
    <property type="entry name" value="PROKAR_LIPOPROTEIN"/>
    <property type="match status" value="1"/>
</dbReference>
<protein>
    <submittedName>
        <fullName evidence="2">DUF6438 domain-containing protein</fullName>
    </submittedName>
</protein>
<dbReference type="Pfam" id="PF20033">
    <property type="entry name" value="DUF6438"/>
    <property type="match status" value="1"/>
</dbReference>
<evidence type="ECO:0000313" key="3">
    <source>
        <dbReference type="Proteomes" id="UP001597480"/>
    </source>
</evidence>
<keyword evidence="3" id="KW-1185">Reference proteome</keyword>
<organism evidence="2 3">
    <name type="scientific">Flavobacterium suzhouense</name>
    <dbReference type="NCBI Taxonomy" id="1529638"/>
    <lineage>
        <taxon>Bacteria</taxon>
        <taxon>Pseudomonadati</taxon>
        <taxon>Bacteroidota</taxon>
        <taxon>Flavobacteriia</taxon>
        <taxon>Flavobacteriales</taxon>
        <taxon>Flavobacteriaceae</taxon>
        <taxon>Flavobacterium</taxon>
    </lineage>
</organism>
<feature type="domain" description="DUF6438" evidence="1">
    <location>
        <begin position="215"/>
        <end position="334"/>
    </location>
</feature>
<dbReference type="InterPro" id="IPR045497">
    <property type="entry name" value="DUF6438"/>
</dbReference>
<evidence type="ECO:0000259" key="1">
    <source>
        <dbReference type="Pfam" id="PF20033"/>
    </source>
</evidence>
<proteinExistence type="predicted"/>
<dbReference type="RefSeq" id="WP_379819393.1">
    <property type="nucleotide sequence ID" value="NZ_JBHUMD010000003.1"/>
</dbReference>
<comment type="caution">
    <text evidence="2">The sequence shown here is derived from an EMBL/GenBank/DDBJ whole genome shotgun (WGS) entry which is preliminary data.</text>
</comment>
<accession>A0ABW5NNP1</accession>
<reference evidence="3" key="1">
    <citation type="journal article" date="2019" name="Int. J. Syst. Evol. Microbiol.">
        <title>The Global Catalogue of Microorganisms (GCM) 10K type strain sequencing project: providing services to taxonomists for standard genome sequencing and annotation.</title>
        <authorList>
            <consortium name="The Broad Institute Genomics Platform"/>
            <consortium name="The Broad Institute Genome Sequencing Center for Infectious Disease"/>
            <person name="Wu L."/>
            <person name="Ma J."/>
        </authorList>
    </citation>
    <scope>NUCLEOTIDE SEQUENCE [LARGE SCALE GENOMIC DNA]</scope>
    <source>
        <strain evidence="3">KCTC 42107</strain>
    </source>
</reference>